<feature type="non-terminal residue" evidence="1">
    <location>
        <position position="23"/>
    </location>
</feature>
<dbReference type="EMBL" id="UINC01143827">
    <property type="protein sequence ID" value="SVD32975.1"/>
    <property type="molecule type" value="Genomic_DNA"/>
</dbReference>
<accession>A0A382UGJ6</accession>
<protein>
    <submittedName>
        <fullName evidence="1">Uncharacterized protein</fullName>
    </submittedName>
</protein>
<gene>
    <name evidence="1" type="ORF">METZ01_LOCUS385829</name>
</gene>
<dbReference type="AlphaFoldDB" id="A0A382UGJ6"/>
<reference evidence="1" key="1">
    <citation type="submission" date="2018-05" db="EMBL/GenBank/DDBJ databases">
        <authorList>
            <person name="Lanie J.A."/>
            <person name="Ng W.-L."/>
            <person name="Kazmierczak K.M."/>
            <person name="Andrzejewski T.M."/>
            <person name="Davidsen T.M."/>
            <person name="Wayne K.J."/>
            <person name="Tettelin H."/>
            <person name="Glass J.I."/>
            <person name="Rusch D."/>
            <person name="Podicherti R."/>
            <person name="Tsui H.-C.T."/>
            <person name="Winkler M.E."/>
        </authorList>
    </citation>
    <scope>NUCLEOTIDE SEQUENCE</scope>
</reference>
<name>A0A382UGJ6_9ZZZZ</name>
<proteinExistence type="predicted"/>
<organism evidence="1">
    <name type="scientific">marine metagenome</name>
    <dbReference type="NCBI Taxonomy" id="408172"/>
    <lineage>
        <taxon>unclassified sequences</taxon>
        <taxon>metagenomes</taxon>
        <taxon>ecological metagenomes</taxon>
    </lineage>
</organism>
<sequence>MVNTIFDTVWRDISPFAVGFDRT</sequence>
<evidence type="ECO:0000313" key="1">
    <source>
        <dbReference type="EMBL" id="SVD32975.1"/>
    </source>
</evidence>